<dbReference type="InterPro" id="IPR010111">
    <property type="entry name" value="Kynureninase"/>
</dbReference>
<keyword evidence="2" id="KW-0378">Hydrolase</keyword>
<evidence type="ECO:0000256" key="4">
    <source>
        <dbReference type="ARBA" id="ARBA00083597"/>
    </source>
</evidence>
<dbReference type="GO" id="GO:0019441">
    <property type="term" value="P:L-tryptophan catabolic process to kynurenine"/>
    <property type="evidence" value="ECO:0007669"/>
    <property type="project" value="TreeGrafter"/>
</dbReference>
<dbReference type="STRING" id="7574.A0A1S3IV94"/>
<dbReference type="Pfam" id="PF00266">
    <property type="entry name" value="Aminotran_5"/>
    <property type="match status" value="1"/>
</dbReference>
<evidence type="ECO:0000256" key="2">
    <source>
        <dbReference type="ARBA" id="ARBA00022801"/>
    </source>
</evidence>
<evidence type="ECO:0000256" key="1">
    <source>
        <dbReference type="ARBA" id="ARBA00022642"/>
    </source>
</evidence>
<dbReference type="InterPro" id="IPR015424">
    <property type="entry name" value="PyrdxlP-dep_Trfase"/>
</dbReference>
<dbReference type="FunFam" id="3.40.640.10:FF:000031">
    <property type="entry name" value="Kynureninase"/>
    <property type="match status" value="1"/>
</dbReference>
<sequence>MSNLHIEQFLSKMADKNDVPVIDNVSQHPSVILNKQAEKLGCDVTDIKFAQHMDANDPLRSLRLDFIYPKMKDLPDVDLSLVDPEEECIYLCGNSLGLQPKSIKEKIERELDKWAKMGVYGHLQGDLPWAFCDECIDEQYAKHVGAKKGEIALMNGLTVNMHIMMISFYRPTPQRYKILCESKAFPSDHYMFESQIRLRGYDPAAAMICMEPREGEETLRTEDIIAKIEQEGDGIALVCFPGVQYYTGQFFNVAAITKAGHAKGCVVGFDMAHAAGNVPLYLHDWGVDFACWCSYKYMNGGAGAIAGAFIHQKHMNNDYPKLLGWWGHKIATRFTMDNSK</sequence>
<accession>A0A1S3IV94</accession>
<keyword evidence="1" id="KW-0662">Pyridine nucleotide biosynthesis</keyword>
<reference evidence="7" key="1">
    <citation type="submission" date="2025-08" db="UniProtKB">
        <authorList>
            <consortium name="RefSeq"/>
        </authorList>
    </citation>
    <scope>IDENTIFICATION</scope>
    <source>
        <tissue evidence="7">Gonads</tissue>
    </source>
</reference>
<dbReference type="Gene3D" id="3.40.640.10">
    <property type="entry name" value="Type I PLP-dependent aspartate aminotransferase-like (Major domain)"/>
    <property type="match status" value="1"/>
</dbReference>
<dbReference type="AlphaFoldDB" id="A0A1S3IV94"/>
<dbReference type="PIRSF" id="PIRSF038800">
    <property type="entry name" value="KYNU"/>
    <property type="match status" value="1"/>
</dbReference>
<dbReference type="GO" id="GO:0030429">
    <property type="term" value="F:kynureninase activity"/>
    <property type="evidence" value="ECO:0007669"/>
    <property type="project" value="InterPro"/>
</dbReference>
<dbReference type="KEGG" id="lak:106167795"/>
<dbReference type="Proteomes" id="UP000085678">
    <property type="component" value="Unplaced"/>
</dbReference>
<dbReference type="PANTHER" id="PTHR14084:SF0">
    <property type="entry name" value="KYNURENINASE"/>
    <property type="match status" value="1"/>
</dbReference>
<dbReference type="GO" id="GO:0043420">
    <property type="term" value="P:anthranilate metabolic process"/>
    <property type="evidence" value="ECO:0007669"/>
    <property type="project" value="TreeGrafter"/>
</dbReference>
<evidence type="ECO:0000256" key="3">
    <source>
        <dbReference type="ARBA" id="ARBA00022898"/>
    </source>
</evidence>
<feature type="domain" description="Aminotransferase class V" evidence="5">
    <location>
        <begin position="218"/>
        <end position="319"/>
    </location>
</feature>
<evidence type="ECO:0000259" key="5">
    <source>
        <dbReference type="Pfam" id="PF00266"/>
    </source>
</evidence>
<keyword evidence="6" id="KW-1185">Reference proteome</keyword>
<evidence type="ECO:0000313" key="6">
    <source>
        <dbReference type="Proteomes" id="UP000085678"/>
    </source>
</evidence>
<protein>
    <recommendedName>
        <fullName evidence="4">Abnormal fluorescence under UV illumination</fullName>
    </recommendedName>
</protein>
<dbReference type="SUPFAM" id="SSF53383">
    <property type="entry name" value="PLP-dependent transferases"/>
    <property type="match status" value="1"/>
</dbReference>
<organism evidence="6 7">
    <name type="scientific">Lingula anatina</name>
    <name type="common">Brachiopod</name>
    <name type="synonym">Lingula unguis</name>
    <dbReference type="NCBI Taxonomy" id="7574"/>
    <lineage>
        <taxon>Eukaryota</taxon>
        <taxon>Metazoa</taxon>
        <taxon>Spiralia</taxon>
        <taxon>Lophotrochozoa</taxon>
        <taxon>Brachiopoda</taxon>
        <taxon>Linguliformea</taxon>
        <taxon>Lingulata</taxon>
        <taxon>Lingulida</taxon>
        <taxon>Linguloidea</taxon>
        <taxon>Lingulidae</taxon>
        <taxon>Lingula</taxon>
    </lineage>
</organism>
<dbReference type="NCBIfam" id="TIGR01814">
    <property type="entry name" value="kynureninase"/>
    <property type="match status" value="1"/>
</dbReference>
<dbReference type="OrthoDB" id="5978656at2759"/>
<dbReference type="PANTHER" id="PTHR14084">
    <property type="entry name" value="KYNURENINASE"/>
    <property type="match status" value="1"/>
</dbReference>
<keyword evidence="3" id="KW-0663">Pyridoxal phosphate</keyword>
<dbReference type="RefSeq" id="XP_013402120.1">
    <property type="nucleotide sequence ID" value="XM_013546666.2"/>
</dbReference>
<evidence type="ECO:0000313" key="7">
    <source>
        <dbReference type="RefSeq" id="XP_013402120.1"/>
    </source>
</evidence>
<dbReference type="GO" id="GO:0009435">
    <property type="term" value="P:NAD+ biosynthetic process"/>
    <property type="evidence" value="ECO:0007669"/>
    <property type="project" value="InterPro"/>
</dbReference>
<gene>
    <name evidence="7" type="primary">LOC106167795</name>
</gene>
<name>A0A1S3IV94_LINAN</name>
<dbReference type="InParanoid" id="A0A1S3IV94"/>
<dbReference type="GO" id="GO:0005737">
    <property type="term" value="C:cytoplasm"/>
    <property type="evidence" value="ECO:0007669"/>
    <property type="project" value="InterPro"/>
</dbReference>
<dbReference type="GO" id="GO:0030170">
    <property type="term" value="F:pyridoxal phosphate binding"/>
    <property type="evidence" value="ECO:0007669"/>
    <property type="project" value="InterPro"/>
</dbReference>
<dbReference type="InterPro" id="IPR000192">
    <property type="entry name" value="Aminotrans_V_dom"/>
</dbReference>
<dbReference type="GeneID" id="106167795"/>
<proteinExistence type="predicted"/>
<dbReference type="InterPro" id="IPR015421">
    <property type="entry name" value="PyrdxlP-dep_Trfase_major"/>
</dbReference>